<dbReference type="AlphaFoldDB" id="A0A974Y334"/>
<protein>
    <submittedName>
        <fullName evidence="3">Uncharacterized protein</fullName>
    </submittedName>
</protein>
<evidence type="ECO:0000256" key="2">
    <source>
        <dbReference type="SAM" id="Phobius"/>
    </source>
</evidence>
<reference evidence="3 4" key="1">
    <citation type="submission" date="2021-03" db="EMBL/GenBank/DDBJ databases">
        <title>Lysobacter sp. nov. isolated from soil of gangwondo yeongwol, south Korea.</title>
        <authorList>
            <person name="Kim K.R."/>
            <person name="Kim K.H."/>
            <person name="Jeon C.O."/>
        </authorList>
    </citation>
    <scope>NUCLEOTIDE SEQUENCE [LARGE SCALE GENOMIC DNA]</scope>
    <source>
        <strain evidence="3 4">R19</strain>
    </source>
</reference>
<feature type="transmembrane region" description="Helical" evidence="2">
    <location>
        <begin position="124"/>
        <end position="143"/>
    </location>
</feature>
<proteinExistence type="predicted"/>
<keyword evidence="4" id="KW-1185">Reference proteome</keyword>
<dbReference type="RefSeq" id="WP_200616312.1">
    <property type="nucleotide sequence ID" value="NZ_CP071518.1"/>
</dbReference>
<gene>
    <name evidence="3" type="ORF">I8J32_006915</name>
</gene>
<evidence type="ECO:0000313" key="4">
    <source>
        <dbReference type="Proteomes" id="UP000639274"/>
    </source>
</evidence>
<sequence>MRDGDIDYSRYSLRELEEALAGINKHQYPKNHANLRAAYEQRAAPPAETPRPVIADTADEDAAPDAALKRMWDRFWDSRPVVGALGAFSFGWAYALFTRTDSCPSGRKVTGAIINALCERFGHAAAAGIPLLMGLVLVAYAVLPRRRDGD</sequence>
<dbReference type="Proteomes" id="UP000639274">
    <property type="component" value="Chromosome"/>
</dbReference>
<keyword evidence="2" id="KW-0812">Transmembrane</keyword>
<dbReference type="KEGG" id="lsf:I8J32_006915"/>
<evidence type="ECO:0000313" key="3">
    <source>
        <dbReference type="EMBL" id="QSX79575.1"/>
    </source>
</evidence>
<feature type="transmembrane region" description="Helical" evidence="2">
    <location>
        <begin position="80"/>
        <end position="97"/>
    </location>
</feature>
<organism evidence="3 4">
    <name type="scientific">Agrilutibacter solisilvae</name>
    <dbReference type="NCBI Taxonomy" id="2763317"/>
    <lineage>
        <taxon>Bacteria</taxon>
        <taxon>Pseudomonadati</taxon>
        <taxon>Pseudomonadota</taxon>
        <taxon>Gammaproteobacteria</taxon>
        <taxon>Lysobacterales</taxon>
        <taxon>Lysobacteraceae</taxon>
        <taxon>Agrilutibacter</taxon>
    </lineage>
</organism>
<feature type="region of interest" description="Disordered" evidence="1">
    <location>
        <begin position="41"/>
        <end position="60"/>
    </location>
</feature>
<keyword evidence="2" id="KW-0472">Membrane</keyword>
<dbReference type="EMBL" id="CP071518">
    <property type="protein sequence ID" value="QSX79575.1"/>
    <property type="molecule type" value="Genomic_DNA"/>
</dbReference>
<evidence type="ECO:0000256" key="1">
    <source>
        <dbReference type="SAM" id="MobiDB-lite"/>
    </source>
</evidence>
<name>A0A974Y334_9GAMM</name>
<accession>A0A974Y334</accession>
<keyword evidence="2" id="KW-1133">Transmembrane helix</keyword>